<evidence type="ECO:0000256" key="4">
    <source>
        <dbReference type="ARBA" id="ARBA00022727"/>
    </source>
</evidence>
<feature type="binding site" description="in other chain" evidence="5">
    <location>
        <position position="190"/>
    </location>
    <ligand>
        <name>dUMP</name>
        <dbReference type="ChEBI" id="CHEBI:246422"/>
        <note>ligand shared between dimeric partners</note>
    </ligand>
</feature>
<feature type="binding site" evidence="5">
    <location>
        <begin position="126"/>
        <end position="127"/>
    </location>
    <ligand>
        <name>dUMP</name>
        <dbReference type="ChEBI" id="CHEBI:246422"/>
        <note>ligand shared between dimeric partners</note>
    </ligand>
</feature>
<feature type="domain" description="Thymidylate synthase/dCMP hydroxymethylase" evidence="6">
    <location>
        <begin position="2"/>
        <end position="277"/>
    </location>
</feature>
<dbReference type="NCBIfam" id="TIGR03284">
    <property type="entry name" value="thym_sym"/>
    <property type="match status" value="2"/>
</dbReference>
<reference evidence="7" key="1">
    <citation type="submission" date="2019-04" db="EMBL/GenBank/DDBJ databases">
        <authorList>
            <person name="Brambilla D."/>
        </authorList>
    </citation>
    <scope>NUCLEOTIDE SEQUENCE</scope>
    <source>
        <strain evidence="7">BAL1</strain>
    </source>
</reference>
<dbReference type="Gene3D" id="3.30.572.10">
    <property type="entry name" value="Thymidylate synthase/dCMP hydroxymethylase domain"/>
    <property type="match status" value="1"/>
</dbReference>
<keyword evidence="3 5" id="KW-0808">Transferase</keyword>
<accession>A0A486XXZ1</accession>
<protein>
    <recommendedName>
        <fullName evidence="1 5">Thymidylate synthase</fullName>
        <shortName evidence="5">TS</shortName>
        <shortName evidence="5">TSase</shortName>
        <ecNumber evidence="1 5">2.1.1.45</ecNumber>
    </recommendedName>
</protein>
<sequence>MKQYLDLMRHVLEHGHKKTDRTGTGTISVFGYQMRFDLQQGFPLVTTKKCHLRSIIHELLWFLKGETNIGYLKENGVSIWDEWATEDGELGPVYGAQWRSWQAADGRVVDQISQLIADIKRTPDSRRLIVSAWNPALLPDTSKSPKENAASGKQALPPCHTLFQFYVNDGKLSCQLYQRSADIFLGVPFNIASYALLTMMVAQVCKLQPGEFVHTFGDAHLYLNHLEQVNTQLARQPHPLPVMQLNPAVDDIFNFKLEDFTLLNYIAHPHIKAPVAI</sequence>
<dbReference type="FunFam" id="3.30.572.10:FF:000013">
    <property type="entry name" value="Thymidylate synthase"/>
    <property type="match status" value="1"/>
</dbReference>
<dbReference type="GO" id="GO:0032259">
    <property type="term" value="P:methylation"/>
    <property type="evidence" value="ECO:0007669"/>
    <property type="project" value="UniProtKB-KW"/>
</dbReference>
<feature type="binding site" description="in other chain" evidence="5">
    <location>
        <begin position="179"/>
        <end position="182"/>
    </location>
    <ligand>
        <name>dUMP</name>
        <dbReference type="ChEBI" id="CHEBI:246422"/>
        <note>ligand shared between dimeric partners</note>
    </ligand>
</feature>
<dbReference type="GO" id="GO:0006231">
    <property type="term" value="P:dTMP biosynthetic process"/>
    <property type="evidence" value="ECO:0007669"/>
    <property type="project" value="UniProtKB-UniRule"/>
</dbReference>
<comment type="subunit">
    <text evidence="5">Homodimer.</text>
</comment>
<dbReference type="SUPFAM" id="SSF55831">
    <property type="entry name" value="Thymidylate synthase/dCMP hydroxymethylase"/>
    <property type="match status" value="1"/>
</dbReference>
<dbReference type="HAMAP" id="MF_00008">
    <property type="entry name" value="Thymidy_synth_bact"/>
    <property type="match status" value="1"/>
</dbReference>
<dbReference type="InterPro" id="IPR000398">
    <property type="entry name" value="Thymidylate_synthase"/>
</dbReference>
<feature type="binding site" description="in other chain" evidence="5">
    <location>
        <position position="21"/>
    </location>
    <ligand>
        <name>dUMP</name>
        <dbReference type="ChEBI" id="CHEBI:246422"/>
        <note>ligand shared between dimeric partners</note>
    </ligand>
</feature>
<dbReference type="NCBIfam" id="NF002499">
    <property type="entry name" value="PRK01827.1-5"/>
    <property type="match status" value="1"/>
</dbReference>
<dbReference type="AlphaFoldDB" id="A0A486XXZ1"/>
<evidence type="ECO:0000256" key="3">
    <source>
        <dbReference type="ARBA" id="ARBA00022679"/>
    </source>
</evidence>
<evidence type="ECO:0000313" key="7">
    <source>
        <dbReference type="EMBL" id="VHO06678.1"/>
    </source>
</evidence>
<feature type="binding site" evidence="5">
    <location>
        <position position="182"/>
    </location>
    <ligand>
        <name>(6R)-5,10-methylene-5,6,7,8-tetrahydrofolate</name>
        <dbReference type="ChEBI" id="CHEBI:15636"/>
    </ligand>
</feature>
<dbReference type="InterPro" id="IPR036926">
    <property type="entry name" value="Thymidate_synth/dCMP_Mease_sf"/>
</dbReference>
<evidence type="ECO:0000259" key="6">
    <source>
        <dbReference type="Pfam" id="PF00303"/>
    </source>
</evidence>
<keyword evidence="2 5" id="KW-0489">Methyltransferase</keyword>
<dbReference type="EMBL" id="CAAJGR010000034">
    <property type="protein sequence ID" value="VHO06678.1"/>
    <property type="molecule type" value="Genomic_DNA"/>
</dbReference>
<dbReference type="EC" id="2.1.1.45" evidence="1 5"/>
<comment type="similarity">
    <text evidence="5">Belongs to the thymidylate synthase family. Bacterial-type ThyA subfamily.</text>
</comment>
<dbReference type="PANTHER" id="PTHR11548">
    <property type="entry name" value="THYMIDYLATE SYNTHASE 1"/>
    <property type="match status" value="1"/>
</dbReference>
<dbReference type="CDD" id="cd00351">
    <property type="entry name" value="TS_Pyrimidine_HMase"/>
    <property type="match status" value="1"/>
</dbReference>
<dbReference type="GO" id="GO:0006235">
    <property type="term" value="P:dTTP biosynthetic process"/>
    <property type="evidence" value="ECO:0007669"/>
    <property type="project" value="UniProtKB-UniRule"/>
</dbReference>
<feature type="binding site" evidence="5">
    <location>
        <position position="276"/>
    </location>
    <ligand>
        <name>(6R)-5,10-methylene-5,6,7,8-tetrahydrofolate</name>
        <dbReference type="ChEBI" id="CHEBI:15636"/>
    </ligand>
</feature>
<feature type="binding site" description="in other chain" evidence="5">
    <location>
        <begin position="220"/>
        <end position="222"/>
    </location>
    <ligand>
        <name>dUMP</name>
        <dbReference type="ChEBI" id="CHEBI:246422"/>
        <note>ligand shared between dimeric partners</note>
    </ligand>
</feature>
<proteinExistence type="inferred from homology"/>
<dbReference type="Pfam" id="PF00303">
    <property type="entry name" value="Thymidylat_synt"/>
    <property type="match status" value="1"/>
</dbReference>
<comment type="function">
    <text evidence="5">Catalyzes the reductive methylation of 2'-deoxyuridine-5'-monophosphate (dUMP) to 2'-deoxythymidine-5'-monophosphate (dTMP) while utilizing 5,10-methylenetetrahydrofolate (mTHF) as the methyl donor and reductant in the reaction, yielding dihydrofolate (DHF) as a by-product. This enzymatic reaction provides an intracellular de novo source of dTMP, an essential precursor for DNA biosynthesis.</text>
</comment>
<keyword evidence="5" id="KW-0963">Cytoplasm</keyword>
<feature type="binding site" evidence="5">
    <location>
        <position position="51"/>
    </location>
    <ligand>
        <name>(6R)-5,10-methylene-5,6,7,8-tetrahydrofolate</name>
        <dbReference type="ChEBI" id="CHEBI:15636"/>
    </ligand>
</feature>
<dbReference type="InterPro" id="IPR023451">
    <property type="entry name" value="Thymidate_synth/dCMP_Mease_dom"/>
</dbReference>
<dbReference type="UniPathway" id="UPA00575"/>
<evidence type="ECO:0000256" key="2">
    <source>
        <dbReference type="ARBA" id="ARBA00022603"/>
    </source>
</evidence>
<dbReference type="PRINTS" id="PR00108">
    <property type="entry name" value="THYMDSNTHASE"/>
</dbReference>
<keyword evidence="4 5" id="KW-0545">Nucleotide biosynthesis</keyword>
<feature type="active site" description="Nucleophile" evidence="5">
    <location>
        <position position="159"/>
    </location>
</feature>
<dbReference type="InterPro" id="IPR045097">
    <property type="entry name" value="Thymidate_synth/dCMP_Mease"/>
</dbReference>
<dbReference type="GO" id="GO:0004799">
    <property type="term" value="F:thymidylate synthase activity"/>
    <property type="evidence" value="ECO:0007669"/>
    <property type="project" value="UniProtKB-UniRule"/>
</dbReference>
<gene>
    <name evidence="5" type="primary">thyA</name>
    <name evidence="7" type="ORF">BAL341_3691</name>
</gene>
<comment type="catalytic activity">
    <reaction evidence="5">
        <text>dUMP + (6R)-5,10-methylene-5,6,7,8-tetrahydrofolate = 7,8-dihydrofolate + dTMP</text>
        <dbReference type="Rhea" id="RHEA:12104"/>
        <dbReference type="ChEBI" id="CHEBI:15636"/>
        <dbReference type="ChEBI" id="CHEBI:57451"/>
        <dbReference type="ChEBI" id="CHEBI:63528"/>
        <dbReference type="ChEBI" id="CHEBI:246422"/>
        <dbReference type="EC" id="2.1.1.45"/>
    </reaction>
</comment>
<dbReference type="PANTHER" id="PTHR11548:SF9">
    <property type="entry name" value="THYMIDYLATE SYNTHASE"/>
    <property type="match status" value="1"/>
</dbReference>
<dbReference type="NCBIfam" id="NF002497">
    <property type="entry name" value="PRK01827.1-3"/>
    <property type="match status" value="1"/>
</dbReference>
<comment type="subcellular location">
    <subcellularLocation>
        <location evidence="5">Cytoplasm</location>
    </subcellularLocation>
</comment>
<name>A0A486XXZ1_9GAMM</name>
<comment type="pathway">
    <text evidence="5">Pyrimidine metabolism; dTTP biosynthesis.</text>
</comment>
<dbReference type="GO" id="GO:0005829">
    <property type="term" value="C:cytosol"/>
    <property type="evidence" value="ECO:0007669"/>
    <property type="project" value="TreeGrafter"/>
</dbReference>
<evidence type="ECO:0000256" key="1">
    <source>
        <dbReference type="ARBA" id="ARBA00011947"/>
    </source>
</evidence>
<evidence type="ECO:0000256" key="5">
    <source>
        <dbReference type="HAMAP-Rule" id="MF_00008"/>
    </source>
</evidence>
<organism evidence="7">
    <name type="scientific">Rheinheimera sp. BAL341</name>
    <dbReference type="NCBI Taxonomy" id="1708203"/>
    <lineage>
        <taxon>Bacteria</taxon>
        <taxon>Pseudomonadati</taxon>
        <taxon>Pseudomonadota</taxon>
        <taxon>Gammaproteobacteria</taxon>
        <taxon>Chromatiales</taxon>
        <taxon>Chromatiaceae</taxon>
        <taxon>Rheinheimera</taxon>
    </lineage>
</organism>